<evidence type="ECO:0000256" key="2">
    <source>
        <dbReference type="ARBA" id="ARBA00011961"/>
    </source>
</evidence>
<dbReference type="OrthoDB" id="5772781at2759"/>
<dbReference type="InterPro" id="IPR016477">
    <property type="entry name" value="Fructo-/Ketosamine-3-kinase"/>
</dbReference>
<dbReference type="Gene3D" id="3.30.200.20">
    <property type="entry name" value="Phosphorylase Kinase, domain 1"/>
    <property type="match status" value="1"/>
</dbReference>
<dbReference type="GO" id="GO:0102193">
    <property type="term" value="F:protein-ribulosamine 3-kinase activity"/>
    <property type="evidence" value="ECO:0007669"/>
    <property type="project" value="UniProtKB-EC"/>
</dbReference>
<evidence type="ECO:0000256" key="1">
    <source>
        <dbReference type="ARBA" id="ARBA00009460"/>
    </source>
</evidence>
<feature type="compositionally biased region" description="Basic residues" evidence="10">
    <location>
        <begin position="135"/>
        <end position="145"/>
    </location>
</feature>
<gene>
    <name evidence="11" type="ORF">CTOB1V02_LOCUS2319</name>
</gene>
<dbReference type="AlphaFoldDB" id="A0A7R8W7P2"/>
<dbReference type="PANTHER" id="PTHR12149">
    <property type="entry name" value="FRUCTOSAMINE 3 KINASE-RELATED PROTEIN"/>
    <property type="match status" value="1"/>
</dbReference>
<protein>
    <recommendedName>
        <fullName evidence="2">protein-ribulosamine 3-kinase</fullName>
        <ecNumber evidence="2">2.7.1.172</ecNumber>
    </recommendedName>
</protein>
<dbReference type="EC" id="2.7.1.172" evidence="2"/>
<keyword evidence="3 9" id="KW-0808">Transferase</keyword>
<dbReference type="EMBL" id="OB660355">
    <property type="protein sequence ID" value="CAD7224352.1"/>
    <property type="molecule type" value="Genomic_DNA"/>
</dbReference>
<keyword evidence="5 9" id="KW-0418">Kinase</keyword>
<comment type="catalytic activity">
    <reaction evidence="8">
        <text>N(6)-(D-psicosyl)-L-lysyl-[protein] + ATP = N(6)-(3-O-phospho-D-psicosyl)-L-lysyl-[protein] + ADP + H(+)</text>
        <dbReference type="Rhea" id="RHEA:61392"/>
        <dbReference type="Rhea" id="RHEA-COMP:15796"/>
        <dbReference type="Rhea" id="RHEA-COMP:15797"/>
        <dbReference type="ChEBI" id="CHEBI:15378"/>
        <dbReference type="ChEBI" id="CHEBI:30616"/>
        <dbReference type="ChEBI" id="CHEBI:144621"/>
        <dbReference type="ChEBI" id="CHEBI:144622"/>
        <dbReference type="ChEBI" id="CHEBI:456216"/>
    </reaction>
    <physiologicalReaction direction="left-to-right" evidence="8">
        <dbReference type="Rhea" id="RHEA:61393"/>
    </physiologicalReaction>
</comment>
<keyword evidence="6" id="KW-0067">ATP-binding</keyword>
<reference evidence="11" key="1">
    <citation type="submission" date="2020-11" db="EMBL/GenBank/DDBJ databases">
        <authorList>
            <person name="Tran Van P."/>
        </authorList>
    </citation>
    <scope>NUCLEOTIDE SEQUENCE</scope>
</reference>
<evidence type="ECO:0000256" key="8">
    <source>
        <dbReference type="ARBA" id="ARBA00050767"/>
    </source>
</evidence>
<proteinExistence type="inferred from homology"/>
<dbReference type="GO" id="GO:0005524">
    <property type="term" value="F:ATP binding"/>
    <property type="evidence" value="ECO:0007669"/>
    <property type="project" value="UniProtKB-KW"/>
</dbReference>
<keyword evidence="4" id="KW-0547">Nucleotide-binding</keyword>
<evidence type="ECO:0000256" key="4">
    <source>
        <dbReference type="ARBA" id="ARBA00022741"/>
    </source>
</evidence>
<evidence type="ECO:0000256" key="9">
    <source>
        <dbReference type="PIRNR" id="PIRNR006221"/>
    </source>
</evidence>
<dbReference type="FunFam" id="3.30.200.20:FF:000264">
    <property type="entry name" value="Protein-ribulosamine 3-kinase, chloroplastic"/>
    <property type="match status" value="1"/>
</dbReference>
<dbReference type="GO" id="GO:0005829">
    <property type="term" value="C:cytosol"/>
    <property type="evidence" value="ECO:0007669"/>
    <property type="project" value="UniProtKB-ARBA"/>
</dbReference>
<dbReference type="PANTHER" id="PTHR12149:SF8">
    <property type="entry name" value="PROTEIN-RIBULOSAMINE 3-KINASE"/>
    <property type="match status" value="1"/>
</dbReference>
<evidence type="ECO:0000313" key="11">
    <source>
        <dbReference type="EMBL" id="CAD7224352.1"/>
    </source>
</evidence>
<evidence type="ECO:0000256" key="7">
    <source>
        <dbReference type="ARBA" id="ARBA00048655"/>
    </source>
</evidence>
<dbReference type="SUPFAM" id="SSF56112">
    <property type="entry name" value="Protein kinase-like (PK-like)"/>
    <property type="match status" value="1"/>
</dbReference>
<sequence>MAPSQSILDEACKILCVKSLRPAGSSGGGCINDGQSYYLDDSNKKIFLKTNRKSGARRMFEGEMASLRALEKTQSVRVPAPIAVIDDGGSKGAAMIMEHIDIHPLGSYESVLGEQMAKLHLHNGALLRHEEMRKGHVTGKRRRFRQASASTSSDDEEEEGATGGEEVRGVTQFGFDVTTCCGYLPLENEWARSWELFYASHRLKPQIDQLDAEYGDRELRELWSHMDRAIPLLFKGIEVTPALLHGDLWGGNVGSTGQVPVIFDPASFYGHSEFDFGIATIFSGELGNKFYSAYNSLVPQAKGWKERLKLYQLFHYLNHWNHFGGSYRGSSIRLMKEITGVRQTGR</sequence>
<evidence type="ECO:0000256" key="3">
    <source>
        <dbReference type="ARBA" id="ARBA00022679"/>
    </source>
</evidence>
<comment type="catalytic activity">
    <reaction evidence="7">
        <text>N(6)-D-ribulosyl-L-lysyl-[protein] + ATP = N(6)-(3-O-phospho-D-ribulosyl)-L-lysyl-[protein] + ADP + H(+)</text>
        <dbReference type="Rhea" id="RHEA:48432"/>
        <dbReference type="Rhea" id="RHEA-COMP:12103"/>
        <dbReference type="Rhea" id="RHEA-COMP:12104"/>
        <dbReference type="ChEBI" id="CHEBI:15378"/>
        <dbReference type="ChEBI" id="CHEBI:30616"/>
        <dbReference type="ChEBI" id="CHEBI:90418"/>
        <dbReference type="ChEBI" id="CHEBI:90420"/>
        <dbReference type="ChEBI" id="CHEBI:456216"/>
        <dbReference type="EC" id="2.7.1.172"/>
    </reaction>
    <physiologicalReaction direction="left-to-right" evidence="7">
        <dbReference type="Rhea" id="RHEA:48433"/>
    </physiologicalReaction>
</comment>
<comment type="similarity">
    <text evidence="1 9">Belongs to the fructosamine kinase family.</text>
</comment>
<dbReference type="InterPro" id="IPR011009">
    <property type="entry name" value="Kinase-like_dom_sf"/>
</dbReference>
<organism evidence="11">
    <name type="scientific">Cyprideis torosa</name>
    <dbReference type="NCBI Taxonomy" id="163714"/>
    <lineage>
        <taxon>Eukaryota</taxon>
        <taxon>Metazoa</taxon>
        <taxon>Ecdysozoa</taxon>
        <taxon>Arthropoda</taxon>
        <taxon>Crustacea</taxon>
        <taxon>Oligostraca</taxon>
        <taxon>Ostracoda</taxon>
        <taxon>Podocopa</taxon>
        <taxon>Podocopida</taxon>
        <taxon>Cytherocopina</taxon>
        <taxon>Cytheroidea</taxon>
        <taxon>Cytherideidae</taxon>
        <taxon>Cyprideis</taxon>
    </lineage>
</organism>
<name>A0A7R8W7P2_9CRUS</name>
<evidence type="ECO:0000256" key="5">
    <source>
        <dbReference type="ARBA" id="ARBA00022777"/>
    </source>
</evidence>
<accession>A0A7R8W7P2</accession>
<dbReference type="FunFam" id="3.90.1200.10:FF:000003">
    <property type="entry name" value="fructosamine-3-kinase isoform X1"/>
    <property type="match status" value="1"/>
</dbReference>
<dbReference type="GO" id="GO:0016301">
    <property type="term" value="F:kinase activity"/>
    <property type="evidence" value="ECO:0007669"/>
    <property type="project" value="UniProtKB-UniRule"/>
</dbReference>
<dbReference type="Gene3D" id="3.90.1200.10">
    <property type="match status" value="1"/>
</dbReference>
<dbReference type="PIRSF" id="PIRSF006221">
    <property type="entry name" value="Ketosamine-3-kinase"/>
    <property type="match status" value="1"/>
</dbReference>
<evidence type="ECO:0000256" key="10">
    <source>
        <dbReference type="SAM" id="MobiDB-lite"/>
    </source>
</evidence>
<dbReference type="Pfam" id="PF03881">
    <property type="entry name" value="Fructosamin_kin"/>
    <property type="match status" value="2"/>
</dbReference>
<feature type="region of interest" description="Disordered" evidence="10">
    <location>
        <begin position="132"/>
        <end position="167"/>
    </location>
</feature>
<evidence type="ECO:0000256" key="6">
    <source>
        <dbReference type="ARBA" id="ARBA00022840"/>
    </source>
</evidence>